<reference evidence="3 4" key="1">
    <citation type="submission" date="2020-03" db="EMBL/GenBank/DDBJ databases">
        <title>Whole genome sequencing of clinical and environmental type strains of Ochrobactrum.</title>
        <authorList>
            <person name="Dharne M."/>
        </authorList>
    </citation>
    <scope>NUCLEOTIDE SEQUENCE [LARGE SCALE GENOMIC DNA]</scope>
    <source>
        <strain evidence="3 4">CIP 109452</strain>
    </source>
</reference>
<gene>
    <name evidence="3" type="ORF">HED55_23430</name>
</gene>
<dbReference type="PANTHER" id="PTHR12788">
    <property type="entry name" value="PROTEIN-TYROSINE SULFOTRANSFERASE 2"/>
    <property type="match status" value="1"/>
</dbReference>
<dbReference type="Pfam" id="PF13469">
    <property type="entry name" value="Sulfotransfer_3"/>
    <property type="match status" value="1"/>
</dbReference>
<accession>A0ABX1DQ29</accession>
<dbReference type="InterPro" id="IPR027417">
    <property type="entry name" value="P-loop_NTPase"/>
</dbReference>
<feature type="region of interest" description="Disordered" evidence="2">
    <location>
        <begin position="1"/>
        <end position="34"/>
    </location>
</feature>
<evidence type="ECO:0000313" key="3">
    <source>
        <dbReference type="EMBL" id="NKC05052.1"/>
    </source>
</evidence>
<feature type="compositionally biased region" description="Basic and acidic residues" evidence="2">
    <location>
        <begin position="25"/>
        <end position="34"/>
    </location>
</feature>
<dbReference type="SUPFAM" id="SSF52540">
    <property type="entry name" value="P-loop containing nucleoside triphosphate hydrolases"/>
    <property type="match status" value="1"/>
</dbReference>
<dbReference type="InterPro" id="IPR026634">
    <property type="entry name" value="TPST-like"/>
</dbReference>
<sequence length="301" mass="34418">MRRKQIIDNLGGPEPILIAPPHSRPRSEHPEAVARRHADIIEDRKARYTPAFVNGKSGYGREDVAPIFIVGMPRSGSTLIEQILSSHSKVQGLGEVPALWKAIVNLSAEARFTDTGQISALANEYLRLMRDYGWTGGALFVDKLLGNYLNIGAIHLMFPNARILHSVRNPVDTCLGCFRQSFKASNETTYDLKDIGEQYVRYRDMMDHWDRVLPTGRVIHVQHEELISNPTEKIKWLIEDACQLKWDENCLSFYRTKRSVRTASVVQVRQPVFRHAIDRWRKYAHHLRPLFDALGPYAPPL</sequence>
<evidence type="ECO:0000256" key="2">
    <source>
        <dbReference type="SAM" id="MobiDB-lite"/>
    </source>
</evidence>
<dbReference type="Gene3D" id="3.40.50.300">
    <property type="entry name" value="P-loop containing nucleotide triphosphate hydrolases"/>
    <property type="match status" value="1"/>
</dbReference>
<organism evidence="3 4">
    <name type="scientific">Brucella haematophila</name>
    <dbReference type="NCBI Taxonomy" id="419474"/>
    <lineage>
        <taxon>Bacteria</taxon>
        <taxon>Pseudomonadati</taxon>
        <taxon>Pseudomonadota</taxon>
        <taxon>Alphaproteobacteria</taxon>
        <taxon>Hyphomicrobiales</taxon>
        <taxon>Brucellaceae</taxon>
        <taxon>Brucella/Ochrobactrum group</taxon>
        <taxon>Brucella</taxon>
    </lineage>
</organism>
<dbReference type="PANTHER" id="PTHR12788:SF10">
    <property type="entry name" value="PROTEIN-TYROSINE SULFOTRANSFERASE"/>
    <property type="match status" value="1"/>
</dbReference>
<evidence type="ECO:0000256" key="1">
    <source>
        <dbReference type="ARBA" id="ARBA00022679"/>
    </source>
</evidence>
<comment type="caution">
    <text evidence="3">The sequence shown here is derived from an EMBL/GenBank/DDBJ whole genome shotgun (WGS) entry which is preliminary data.</text>
</comment>
<name>A0ABX1DQ29_9HYPH</name>
<protein>
    <submittedName>
        <fullName evidence="3">Sulfotransferase</fullName>
    </submittedName>
</protein>
<evidence type="ECO:0000313" key="4">
    <source>
        <dbReference type="Proteomes" id="UP000704467"/>
    </source>
</evidence>
<dbReference type="EMBL" id="JAAVLN010000003">
    <property type="protein sequence ID" value="NKC05052.1"/>
    <property type="molecule type" value="Genomic_DNA"/>
</dbReference>
<proteinExistence type="predicted"/>
<keyword evidence="1" id="KW-0808">Transferase</keyword>
<dbReference type="Proteomes" id="UP000704467">
    <property type="component" value="Unassembled WGS sequence"/>
</dbReference>
<keyword evidence="4" id="KW-1185">Reference proteome</keyword>